<dbReference type="PANTHER" id="PTHR47508:SF1">
    <property type="entry name" value="NON-SPECIFIC SERINE_THREONINE PROTEIN KINASE"/>
    <property type="match status" value="1"/>
</dbReference>
<dbReference type="PROSITE" id="PS51424">
    <property type="entry name" value="ROC"/>
    <property type="match status" value="1"/>
</dbReference>
<dbReference type="SUPFAM" id="SSF50044">
    <property type="entry name" value="SH3-domain"/>
    <property type="match status" value="1"/>
</dbReference>
<evidence type="ECO:0000256" key="13">
    <source>
        <dbReference type="ARBA" id="ARBA00048679"/>
    </source>
</evidence>
<feature type="domain" description="TIR" evidence="16">
    <location>
        <begin position="2286"/>
        <end position="2427"/>
    </location>
</feature>
<dbReference type="Gene3D" id="3.40.50.300">
    <property type="entry name" value="P-loop containing nucleotide triphosphate hydrolases"/>
    <property type="match status" value="2"/>
</dbReference>
<dbReference type="Pfam" id="PF08477">
    <property type="entry name" value="Roc"/>
    <property type="match status" value="1"/>
</dbReference>
<dbReference type="SMART" id="SM00364">
    <property type="entry name" value="LRR_BAC"/>
    <property type="match status" value="3"/>
</dbReference>
<dbReference type="GO" id="GO:0005524">
    <property type="term" value="F:ATP binding"/>
    <property type="evidence" value="ECO:0007669"/>
    <property type="project" value="UniProtKB-KW"/>
</dbReference>
<dbReference type="Gene3D" id="1.10.10.10">
    <property type="entry name" value="Winged helix-like DNA-binding domain superfamily/Winged helix DNA-binding domain"/>
    <property type="match status" value="1"/>
</dbReference>
<evidence type="ECO:0000256" key="4">
    <source>
        <dbReference type="ARBA" id="ARBA00022527"/>
    </source>
</evidence>
<dbReference type="Gene3D" id="3.40.50.10140">
    <property type="entry name" value="Toll/interleukin-1 receptor homology (TIR) domain"/>
    <property type="match status" value="2"/>
</dbReference>
<dbReference type="InterPro" id="IPR006553">
    <property type="entry name" value="Leu-rich_rpt_Cys-con_subtyp"/>
</dbReference>
<dbReference type="OrthoDB" id="10252328at2759"/>
<evidence type="ECO:0000256" key="14">
    <source>
        <dbReference type="PROSITE-ProRule" id="PRU00192"/>
    </source>
</evidence>
<dbReference type="EC" id="2.7.11.1" evidence="2"/>
<sequence>MSTATISDQLVLTTEAFLLTFNVDRAQCLPYSRFKNSTLSNLESITIINITGIGQLTDIFLSLLLKNCPKIATLICDGCNNLTDAVFQSLIEYCQDLTTISFNYCPKLTHKALQILGNSTLKLKSASFVSCNIIYIPSNFVTSIANQDGAYDLKGNPILNIDHKYLKCVNVNSIEDKIFKNVHKQDISFRINVIGNRGVGKSTFIANLLSFAKQTSKDTNSNHILHQEINSNLTIDWNITECTSQAMAYLATEECPLNLIMFDLTNPEFLHWLNLVNYKCPNSITILVGTHAEEFNDASMECELIYQKVANPKDSPIEDHLSKDKLDQILASADWTEAVDSDLDNQRNVKAICELAKSSTKIHKSVYAEMAKILDTFLQCGKEIFDNQAQPSYSVSKDYEELYEDILNLSNQYPYFRFSKLHLTLSEKYESTMKNNLLKPILKHLHLQGKLFFLDNFADPFVIFNKSWLNQCLTSNIPYDQHVDETFQRNIDELPINTGACYISYFNYDAINESNGKTYTADLPDSSGLDMENCWPTVDEAEFSTEIKYTIWNLPVIVLNPLLDKAIAQCCRLATNIILSWKEGVLLRCGHIQCLIIRKDNSKILEDKNMTLQLFAKCYDIDDKEEICQESFWNVVLDLGLCIEAVLHTSKLIVKKEVACPNCVKNTTSKMHYLGINEVKQTLASNSGKELVCQQQNKSISVRDIQYFVNGKSSFCVGHRLSYSNDTLGCTLCKRYPNSLIPVLCCQDCGRCHRCLTDFKVLMESLECKKLINRSFWSETSNIISIGSVLQACGEYACSAIGAVSLDTIYPNKFEFSVDAPLSSVFYFYFGLVSEHHDSRLPPGFTDKSIGFSLIDNKLFINAKETDYSHHDTSFQLGSHNKLSCCLDRISQTEVRVSFVVDSIIIASFVHEYHNQGYYPMIFCSHDCSRLFIHSTIPAIDQVGKRAAIPVSKRKNYVDIGVVIKDYSKLNTNYIASSIGEIVHILEKTNNDHYKAKNLSEQSGLIPIDCIKKILAIEKASLQKGDWIEFFDAADKSNAEVHILQVSAVKLQEIDVEIQVDLQKKEKRTIPIDSPNIHPLGWALSTKYEVTSPTGYVSKLTNAISDGKLYYKGQRVEIKYSSSWYKGTVLKTRYCDTFKIHYDGWQDSYDETISREVLRGRDKTAISPDTPIKVGDKVEAKWHSTWYKATILQCFEKEQAAFVRYDGYSSSWDTWFSGDSLKPLKSKDDSEERKGKPLNLIECIQAENGRPAPCYAFNEEQIRINPKNYQSCRSIQGNYSVIERLSERNLAIVLKEILDARRWQYPIMMLTLPEFTDLIQLSCPMLSQLQYCQSSVVHCLCYSPGFQRGISPALDLHFLAKEGDKLAKKINFLNPSQEDAPLLWFITTLCKTSAMDLVASTDVADALVGTSLGQNPGLSFHQIQRAIRETIDMIKAQTQFSMYCYNLLDRASRLRKEIKDSIMEIAEYSPRTADKSHSLLNKYDTGYGRIFAWISKLKKLKYLNLSNNKLTDLPDDFKDCSRNLQELNLASNYLTSLPNYIGSFISLLELDLSYNLISSLPTSLCRLTSLITLNLAGHQLKVLPSGLDQLSLLKNLNLSGMPVMEITEASVLHRNNMRVTLTKGQPNRPVNGYDNDDYIDLFQACDEDGNHVLDYLELNKLNNLLFTKIVRLNEMFDENNDNQQNAWPILGLKNLENLTLDYLPIRSIPEDFGNCLTNLKTLSLRHCLLLESLPASLGGLHLTKLEIVGTEKMRTPPPEITARGLNSVMAYLKRLSYGSSECKRTKLMMVGLGGAGKTSLSRSLRSASFSDKTTGEEAITDGIDIAIWTVETPDKQKIEYSLWDFAGQTLYYNTHQFFLSNRAVYLLVWNTRLGYEHAGLEFWLSSISCHAPEAPIFVVGTHCDKVEKSEIPKGRLQKFYPQIQGFFTVSSATGQGIQKLYGDLIAVTLKQKYMGEKIPNIWLEYENSIISCRNRSSVLSWKEITEIACNHGIFQDDEIREAVKLLTDLGSIQHFDTEMLREVVVINPQWIVDVMACVVSVHDSPIKNGRFHHSDMQKIWSKYNSNLHKWLLGLTEQFDLSFSLPNKSTNLVPCLLNDDDEETDDLDKETLEMDGMKETKMVYTFQYLPAGLFNRLQVRLCEFTEDQTISKRGSKLKKNGNFAVLKQSENNLIDLNVNGLRPENMLYLVNEVLESLTADAFHGVHFYYLVPCPHCLQNGSRDPSMFSSKRIRRAREVKAIFLQCDANFHTVSISELERILPPTSSDEFDVHLQNAMQGLDALSDSIMTDVYVSYCEDDLPAEENSNETLHVKRLMKSLEGEGYKCDARDYRENYSLENIAVGMKQSRAIIIMLSDNYERNEQCRSEFSHAYELLKKPIILAVIGKTNNWTKTNLGFLVSSMLYIDFSNMQLYNEKLDEIIDQVEKKTHKKVQHLQQTDCFISYCWKNSANACELGIQQVDGAIGKVDPRDLKDQLKAKGITCWMDIEQLGKAGLFEEISIGLRKSKLFVACVSDEYVKSNNCIMEFRFAVTTLRLPTVLAIIGTGIKWQYSEVGMLAANLPMFNLQGNDSEMSSEKLLSFIVEKISTLIKPEDNLLTTAPNIGKERKLQDRSAQFQGSANLESSREYYIKVLCEHEEGWHCPESGGTFPIPGGSSQMKLLVKNTAKHLLRVMSIMKHNNTGFNSLNQSNEDEFFDYVASAAKSSDLNIGLNFTSFISFMDELKIENIGLSRTHLPNGKVLWLCDKHKAAKHFTLDHLGSDSSNQQAKQINHVADVQQPSVTLAKPRTKFAAAAVTVAASQGLSKSSKSSVCSVM</sequence>
<evidence type="ECO:0000256" key="3">
    <source>
        <dbReference type="ARBA" id="ARBA00022443"/>
    </source>
</evidence>
<dbReference type="InParanoid" id="B3S268"/>
<dbReference type="InterPro" id="IPR018247">
    <property type="entry name" value="EF_Hand_1_Ca_BS"/>
</dbReference>
<dbReference type="InterPro" id="IPR057263">
    <property type="entry name" value="COR-B"/>
</dbReference>
<evidence type="ECO:0000256" key="12">
    <source>
        <dbReference type="ARBA" id="ARBA00047899"/>
    </source>
</evidence>
<dbReference type="Pfam" id="PF02820">
    <property type="entry name" value="MBT"/>
    <property type="match status" value="1"/>
</dbReference>
<keyword evidence="9" id="KW-0418">Kinase</keyword>
<dbReference type="PROSITE" id="PS50002">
    <property type="entry name" value="SH3"/>
    <property type="match status" value="1"/>
</dbReference>
<keyword evidence="4" id="KW-0723">Serine/threonine-protein kinase</keyword>
<name>B3S268_TRIAD</name>
<dbReference type="Pfam" id="PF13855">
    <property type="entry name" value="LRR_8"/>
    <property type="match status" value="1"/>
</dbReference>
<evidence type="ECO:0000256" key="1">
    <source>
        <dbReference type="ARBA" id="ARBA00009634"/>
    </source>
</evidence>
<evidence type="ECO:0000256" key="11">
    <source>
        <dbReference type="ARBA" id="ARBA00023134"/>
    </source>
</evidence>
<dbReference type="InterPro" id="IPR032675">
    <property type="entry name" value="LRR_dom_sf"/>
</dbReference>
<dbReference type="Pfam" id="PF13676">
    <property type="entry name" value="TIR_2"/>
    <property type="match status" value="2"/>
</dbReference>
<evidence type="ECO:0000313" key="20">
    <source>
        <dbReference type="Proteomes" id="UP000009022"/>
    </source>
</evidence>
<dbReference type="InterPro" id="IPR036388">
    <property type="entry name" value="WH-like_DNA-bd_sf"/>
</dbReference>
<dbReference type="GeneID" id="6755185"/>
<comment type="similarity">
    <text evidence="1">Belongs to the Toll-like receptor family.</text>
</comment>
<evidence type="ECO:0000256" key="5">
    <source>
        <dbReference type="ARBA" id="ARBA00022614"/>
    </source>
</evidence>
<keyword evidence="7" id="KW-0677">Repeat</keyword>
<dbReference type="CDD" id="cd00882">
    <property type="entry name" value="Ras_like_GTPase"/>
    <property type="match status" value="1"/>
</dbReference>
<proteinExistence type="inferred from homology"/>
<dbReference type="InterPro" id="IPR004092">
    <property type="entry name" value="Mbt"/>
</dbReference>
<dbReference type="SUPFAM" id="SSF52047">
    <property type="entry name" value="RNI-like"/>
    <property type="match status" value="2"/>
</dbReference>
<reference evidence="19 20" key="1">
    <citation type="journal article" date="2008" name="Nature">
        <title>The Trichoplax genome and the nature of placozoans.</title>
        <authorList>
            <person name="Srivastava M."/>
            <person name="Begovic E."/>
            <person name="Chapman J."/>
            <person name="Putnam N.H."/>
            <person name="Hellsten U."/>
            <person name="Kawashima T."/>
            <person name="Kuo A."/>
            <person name="Mitros T."/>
            <person name="Salamov A."/>
            <person name="Carpenter M.L."/>
            <person name="Signorovitch A.Y."/>
            <person name="Moreno M.A."/>
            <person name="Kamm K."/>
            <person name="Grimwood J."/>
            <person name="Schmutz J."/>
            <person name="Shapiro H."/>
            <person name="Grigoriev I.V."/>
            <person name="Buss L.W."/>
            <person name="Schierwater B."/>
            <person name="Dellaporta S.L."/>
            <person name="Rokhsar D.S."/>
        </authorList>
    </citation>
    <scope>NUCLEOTIDE SEQUENCE [LARGE SCALE GENOMIC DNA]</scope>
    <source>
        <strain evidence="19 20">Grell-BS-1999</strain>
    </source>
</reference>
<dbReference type="InterPro" id="IPR003591">
    <property type="entry name" value="Leu-rich_rpt_typical-subtyp"/>
</dbReference>
<evidence type="ECO:0000259" key="17">
    <source>
        <dbReference type="PROSITE" id="PS50222"/>
    </source>
</evidence>
<dbReference type="GO" id="GO:0004674">
    <property type="term" value="F:protein serine/threonine kinase activity"/>
    <property type="evidence" value="ECO:0007669"/>
    <property type="project" value="UniProtKB-KW"/>
</dbReference>
<dbReference type="Gene3D" id="2.60.120.920">
    <property type="match status" value="1"/>
</dbReference>
<organism evidence="19 20">
    <name type="scientific">Trichoplax adhaerens</name>
    <name type="common">Trichoplax reptans</name>
    <dbReference type="NCBI Taxonomy" id="10228"/>
    <lineage>
        <taxon>Eukaryota</taxon>
        <taxon>Metazoa</taxon>
        <taxon>Placozoa</taxon>
        <taxon>Uniplacotomia</taxon>
        <taxon>Trichoplacea</taxon>
        <taxon>Trichoplacidae</taxon>
        <taxon>Trichoplax</taxon>
    </lineage>
</organism>
<evidence type="ECO:0000313" key="19">
    <source>
        <dbReference type="EMBL" id="EDV23062.1"/>
    </source>
</evidence>
<evidence type="ECO:0000259" key="18">
    <source>
        <dbReference type="PROSITE" id="PS51424"/>
    </source>
</evidence>
<dbReference type="Gene3D" id="3.30.310.200">
    <property type="match status" value="1"/>
</dbReference>
<dbReference type="SUPFAM" id="SSF52540">
    <property type="entry name" value="P-loop containing nucleoside triphosphate hydrolases"/>
    <property type="match status" value="2"/>
</dbReference>
<evidence type="ECO:0000256" key="7">
    <source>
        <dbReference type="ARBA" id="ARBA00022737"/>
    </source>
</evidence>
<dbReference type="PROSITE" id="PS50104">
    <property type="entry name" value="TIR"/>
    <property type="match status" value="1"/>
</dbReference>
<dbReference type="PRINTS" id="PR00449">
    <property type="entry name" value="RASTRNSFRMNG"/>
</dbReference>
<evidence type="ECO:0000259" key="16">
    <source>
        <dbReference type="PROSITE" id="PS50104"/>
    </source>
</evidence>
<dbReference type="GO" id="GO:0005634">
    <property type="term" value="C:nucleus"/>
    <property type="evidence" value="ECO:0007669"/>
    <property type="project" value="InterPro"/>
</dbReference>
<dbReference type="InterPro" id="IPR002999">
    <property type="entry name" value="Tudor"/>
</dbReference>
<dbReference type="InterPro" id="IPR002048">
    <property type="entry name" value="EF_hand_dom"/>
</dbReference>
<dbReference type="SUPFAM" id="SSF63748">
    <property type="entry name" value="Tudor/PWWP/MBT"/>
    <property type="match status" value="1"/>
</dbReference>
<dbReference type="HOGENOM" id="CLU_226803_0_0_1"/>
<evidence type="ECO:0000256" key="9">
    <source>
        <dbReference type="ARBA" id="ARBA00022777"/>
    </source>
</evidence>
<dbReference type="SMART" id="SM00743">
    <property type="entry name" value="Agenet"/>
    <property type="match status" value="2"/>
</dbReference>
<dbReference type="GO" id="GO:0005737">
    <property type="term" value="C:cytoplasm"/>
    <property type="evidence" value="ECO:0000318"/>
    <property type="project" value="GO_Central"/>
</dbReference>
<dbReference type="InterPro" id="IPR001611">
    <property type="entry name" value="Leu-rich_rpt"/>
</dbReference>
<dbReference type="Proteomes" id="UP000009022">
    <property type="component" value="Unassembled WGS sequence"/>
</dbReference>
<evidence type="ECO:0000256" key="6">
    <source>
        <dbReference type="ARBA" id="ARBA00022679"/>
    </source>
</evidence>
<dbReference type="CDD" id="cd20104">
    <property type="entry name" value="MBT_PHF20L1-like"/>
    <property type="match status" value="1"/>
</dbReference>
<feature type="domain" description="Roc" evidence="18">
    <location>
        <begin position="1778"/>
        <end position="1951"/>
    </location>
</feature>
<keyword evidence="11" id="KW-0342">GTP-binding</keyword>
<dbReference type="InterPro" id="IPR027417">
    <property type="entry name" value="P-loop_NTPase"/>
</dbReference>
<evidence type="ECO:0000256" key="10">
    <source>
        <dbReference type="ARBA" id="ARBA00022840"/>
    </source>
</evidence>
<dbReference type="Gene3D" id="3.80.10.10">
    <property type="entry name" value="Ribonuclease Inhibitor"/>
    <property type="match status" value="3"/>
</dbReference>
<evidence type="ECO:0000256" key="8">
    <source>
        <dbReference type="ARBA" id="ARBA00022741"/>
    </source>
</evidence>
<dbReference type="InterPro" id="IPR043136">
    <property type="entry name" value="B30.2/SPRY_sf"/>
</dbReference>
<dbReference type="SMART" id="SM00367">
    <property type="entry name" value="LRR_CC"/>
    <property type="match status" value="2"/>
</dbReference>
<dbReference type="FunFam" id="3.30.310.200:FF:000001">
    <property type="entry name" value="Probable serine/threonine-protein kinase pats1"/>
    <property type="match status" value="1"/>
</dbReference>
<dbReference type="GO" id="GO:0005509">
    <property type="term" value="F:calcium ion binding"/>
    <property type="evidence" value="ECO:0007669"/>
    <property type="project" value="InterPro"/>
</dbReference>
<feature type="domain" description="SH3" evidence="15">
    <location>
        <begin position="956"/>
        <end position="1016"/>
    </location>
</feature>
<dbReference type="PROSITE" id="PS00018">
    <property type="entry name" value="EF_HAND_1"/>
    <property type="match status" value="1"/>
</dbReference>
<dbReference type="PANTHER" id="PTHR47508">
    <property type="entry name" value="SAM DOMAIN-CONTAINING PROTEIN-RELATED"/>
    <property type="match status" value="1"/>
</dbReference>
<keyword evidence="20" id="KW-1185">Reference proteome</keyword>
<dbReference type="GO" id="GO:0007165">
    <property type="term" value="P:signal transduction"/>
    <property type="evidence" value="ECO:0007669"/>
    <property type="project" value="InterPro"/>
</dbReference>
<dbReference type="Pfam" id="PF25497">
    <property type="entry name" value="COR-B"/>
    <property type="match status" value="1"/>
</dbReference>
<dbReference type="PROSITE" id="PS51450">
    <property type="entry name" value="LRR"/>
    <property type="match status" value="3"/>
</dbReference>
<dbReference type="SMART" id="SM00369">
    <property type="entry name" value="LRR_TYP"/>
    <property type="match status" value="6"/>
</dbReference>
<accession>B3S268</accession>
<keyword evidence="3 14" id="KW-0728">SH3 domain</keyword>
<dbReference type="InterPro" id="IPR001452">
    <property type="entry name" value="SH3_domain"/>
</dbReference>
<keyword evidence="10" id="KW-0067">ATP-binding</keyword>
<dbReference type="Gene3D" id="2.30.30.140">
    <property type="match status" value="3"/>
</dbReference>
<dbReference type="PROSITE" id="PS50222">
    <property type="entry name" value="EF_HAND_2"/>
    <property type="match status" value="1"/>
</dbReference>
<dbReference type="CTD" id="6755185"/>
<comment type="catalytic activity">
    <reaction evidence="13">
        <text>L-seryl-[protein] + ATP = O-phospho-L-seryl-[protein] + ADP + H(+)</text>
        <dbReference type="Rhea" id="RHEA:17989"/>
        <dbReference type="Rhea" id="RHEA-COMP:9863"/>
        <dbReference type="Rhea" id="RHEA-COMP:11604"/>
        <dbReference type="ChEBI" id="CHEBI:15378"/>
        <dbReference type="ChEBI" id="CHEBI:29999"/>
        <dbReference type="ChEBI" id="CHEBI:30616"/>
        <dbReference type="ChEBI" id="CHEBI:83421"/>
        <dbReference type="ChEBI" id="CHEBI:456216"/>
        <dbReference type="EC" id="2.7.11.1"/>
    </reaction>
</comment>
<dbReference type="Pfam" id="PF16095">
    <property type="entry name" value="COR-A"/>
    <property type="match status" value="1"/>
</dbReference>
<evidence type="ECO:0000256" key="2">
    <source>
        <dbReference type="ARBA" id="ARBA00012513"/>
    </source>
</evidence>
<dbReference type="STRING" id="10228.B3S268"/>
<dbReference type="FunFam" id="3.40.50.10140:FF:000039">
    <property type="entry name" value="Putative serine/threonine-protein kinase pats1"/>
    <property type="match status" value="1"/>
</dbReference>
<dbReference type="EMBL" id="DS985247">
    <property type="protein sequence ID" value="EDV23062.1"/>
    <property type="molecule type" value="Genomic_DNA"/>
</dbReference>
<dbReference type="InterPro" id="IPR036028">
    <property type="entry name" value="SH3-like_dom_sf"/>
</dbReference>
<dbReference type="RefSeq" id="XP_002113972.1">
    <property type="nucleotide sequence ID" value="XM_002113936.1"/>
</dbReference>
<dbReference type="SUPFAM" id="SSF54160">
    <property type="entry name" value="Chromo domain-like"/>
    <property type="match status" value="2"/>
</dbReference>
<dbReference type="InterPro" id="IPR016197">
    <property type="entry name" value="Chromo-like_dom_sf"/>
</dbReference>
<keyword evidence="6" id="KW-0808">Transferase</keyword>
<dbReference type="InterPro" id="IPR014002">
    <property type="entry name" value="Agenet_dom_plant"/>
</dbReference>
<dbReference type="KEGG" id="tad:TRIADDRAFT_57945"/>
<evidence type="ECO:0000259" key="15">
    <source>
        <dbReference type="PROSITE" id="PS50002"/>
    </source>
</evidence>
<gene>
    <name evidence="19" type="ORF">TRIADDRAFT_57945</name>
</gene>
<protein>
    <recommendedName>
        <fullName evidence="2">non-specific serine/threonine protein kinase</fullName>
        <ecNumber evidence="2">2.7.11.1</ecNumber>
    </recommendedName>
</protein>
<dbReference type="GO" id="GO:0009966">
    <property type="term" value="P:regulation of signal transduction"/>
    <property type="evidence" value="ECO:0007669"/>
    <property type="project" value="UniProtKB-ARBA"/>
</dbReference>
<dbReference type="CDD" id="cd00174">
    <property type="entry name" value="SH3"/>
    <property type="match status" value="1"/>
</dbReference>
<keyword evidence="5" id="KW-0433">Leucine-rich repeat</keyword>
<comment type="catalytic activity">
    <reaction evidence="12">
        <text>L-threonyl-[protein] + ATP = O-phospho-L-threonyl-[protein] + ADP + H(+)</text>
        <dbReference type="Rhea" id="RHEA:46608"/>
        <dbReference type="Rhea" id="RHEA-COMP:11060"/>
        <dbReference type="Rhea" id="RHEA-COMP:11605"/>
        <dbReference type="ChEBI" id="CHEBI:15378"/>
        <dbReference type="ChEBI" id="CHEBI:30013"/>
        <dbReference type="ChEBI" id="CHEBI:30616"/>
        <dbReference type="ChEBI" id="CHEBI:61977"/>
        <dbReference type="ChEBI" id="CHEBI:456216"/>
        <dbReference type="EC" id="2.7.11.1"/>
    </reaction>
</comment>
<dbReference type="InterPro" id="IPR020859">
    <property type="entry name" value="ROC"/>
</dbReference>
<dbReference type="Pfam" id="PF00560">
    <property type="entry name" value="LRR_1"/>
    <property type="match status" value="1"/>
</dbReference>
<dbReference type="eggNOG" id="KOG0619">
    <property type="taxonomic scope" value="Eukaryota"/>
</dbReference>
<dbReference type="GO" id="GO:0006355">
    <property type="term" value="P:regulation of DNA-templated transcription"/>
    <property type="evidence" value="ECO:0007669"/>
    <property type="project" value="InterPro"/>
</dbReference>
<feature type="domain" description="EF-hand" evidence="17">
    <location>
        <begin position="1633"/>
        <end position="1668"/>
    </location>
</feature>
<dbReference type="SMART" id="SM00175">
    <property type="entry name" value="RAB"/>
    <property type="match status" value="1"/>
</dbReference>
<dbReference type="SUPFAM" id="SSF52200">
    <property type="entry name" value="Toll/Interleukin receptor TIR domain"/>
    <property type="match status" value="2"/>
</dbReference>
<keyword evidence="8" id="KW-0547">Nucleotide-binding</keyword>
<dbReference type="InterPro" id="IPR035897">
    <property type="entry name" value="Toll_tir_struct_dom_sf"/>
</dbReference>
<dbReference type="InterPro" id="IPR032171">
    <property type="entry name" value="COR-A"/>
</dbReference>
<dbReference type="InterPro" id="IPR000157">
    <property type="entry name" value="TIR_dom"/>
</dbReference>
<dbReference type="SMART" id="SM00333">
    <property type="entry name" value="TUDOR"/>
    <property type="match status" value="1"/>
</dbReference>